<proteinExistence type="predicted"/>
<keyword evidence="2" id="KW-1185">Reference proteome</keyword>
<name>A0ACB6FL36_9PLEO</name>
<comment type="caution">
    <text evidence="1">The sequence shown here is derived from an EMBL/GenBank/DDBJ whole genome shotgun (WGS) entry which is preliminary data.</text>
</comment>
<evidence type="ECO:0000313" key="2">
    <source>
        <dbReference type="Proteomes" id="UP000293547"/>
    </source>
</evidence>
<evidence type="ECO:0000313" key="1">
    <source>
        <dbReference type="EMBL" id="KAB2105137.1"/>
    </source>
</evidence>
<dbReference type="EMBL" id="PDWZ02000006">
    <property type="protein sequence ID" value="KAB2105137.1"/>
    <property type="molecule type" value="Genomic_DNA"/>
</dbReference>
<dbReference type="Proteomes" id="UP000293547">
    <property type="component" value="Unassembled WGS sequence"/>
</dbReference>
<reference evidence="1 2" key="1">
    <citation type="journal article" date="2019" name="bioRxiv">
        <title>Genomics, evolutionary history and diagnostics of the Alternaria alternata species group including apple and Asian pear pathotypes.</title>
        <authorList>
            <person name="Armitage A.D."/>
            <person name="Cockerton H.M."/>
            <person name="Sreenivasaprasad S."/>
            <person name="Woodhall J.W."/>
            <person name="Lane C.R."/>
            <person name="Harrison R.J."/>
            <person name="Clarkson J.P."/>
        </authorList>
    </citation>
    <scope>NUCLEOTIDE SEQUENCE [LARGE SCALE GENOMIC DNA]</scope>
    <source>
        <strain evidence="1 2">FERA 650</strain>
    </source>
</reference>
<accession>A0ACB6FL36</accession>
<protein>
    <submittedName>
        <fullName evidence="1">Uncharacterized protein</fullName>
    </submittedName>
</protein>
<organism evidence="1 2">
    <name type="scientific">Alternaria gaisen</name>
    <dbReference type="NCBI Taxonomy" id="167740"/>
    <lineage>
        <taxon>Eukaryota</taxon>
        <taxon>Fungi</taxon>
        <taxon>Dikarya</taxon>
        <taxon>Ascomycota</taxon>
        <taxon>Pezizomycotina</taxon>
        <taxon>Dothideomycetes</taxon>
        <taxon>Pleosporomycetidae</taxon>
        <taxon>Pleosporales</taxon>
        <taxon>Pleosporineae</taxon>
        <taxon>Pleosporaceae</taxon>
        <taxon>Alternaria</taxon>
        <taxon>Alternaria sect. Alternaria</taxon>
    </lineage>
</organism>
<sequence>MSIDGTDTDCDGIQECDRKDIGAAAHEDESSAFCETMLGLAEFHIKEDPSLDQPDQLTLRHFRKIYKVPTNDDDDDEVAKFFDHADLRVSEGDPADVPGLANFIRLVFNNKPPKTWDDRENAKRWLLQFQNKECTGDKFAIGQTVGGRWVITSQLTEVKGSCNQGILFVLDKLNGERCIMKLLTSEALDPGRSSREIGILRRLSHPNIISFFDAHLPCTVTERHATPYLVTEYCDKKTLLDVITHCNQNEELIPEDFVWQVFESLVSAVKYLHHGPDNALPGTWDAVSHRDIIASNILCTLAIPTLPYEFEGCSNQSPYDYPVRIKLADFGCSITDSEMAAQTKPWWSLPAISGDYEPPEGALPTEAADMYQIGLVISLMYCMTDRPCKNIFTAGFLYQTRLPGFAEYTSELRTYLEMCLDSDASQRPKSKFFLSRIQSARRLLSKTGKFDNKVERRFPTNGTGK</sequence>
<gene>
    <name evidence="1" type="ORF">AG0111_0g7076</name>
</gene>